<dbReference type="eggNOG" id="KOG1577">
    <property type="taxonomic scope" value="Eukaryota"/>
</dbReference>
<reference evidence="5" key="1">
    <citation type="submission" date="2016-11" db="UniProtKB">
        <authorList>
            <consortium name="WormBaseParasite"/>
        </authorList>
    </citation>
    <scope>IDENTIFICATION</scope>
</reference>
<dbReference type="PIRSF" id="PIRSF000097">
    <property type="entry name" value="AKR"/>
    <property type="match status" value="1"/>
</dbReference>
<dbReference type="WBParaSite" id="Csp11.Scaffold629.g12486.t1">
    <property type="protein sequence ID" value="Csp11.Scaffold629.g12486.t1"/>
    <property type="gene ID" value="Csp11.Scaffold629.g12486"/>
</dbReference>
<feature type="site" description="Lowers pKa of active site Tyr" evidence="2">
    <location>
        <position position="79"/>
    </location>
</feature>
<organism evidence="4 5">
    <name type="scientific">Caenorhabditis tropicalis</name>
    <dbReference type="NCBI Taxonomy" id="1561998"/>
    <lineage>
        <taxon>Eukaryota</taxon>
        <taxon>Metazoa</taxon>
        <taxon>Ecdysozoa</taxon>
        <taxon>Nematoda</taxon>
        <taxon>Chromadorea</taxon>
        <taxon>Rhabditida</taxon>
        <taxon>Rhabditina</taxon>
        <taxon>Rhabditomorpha</taxon>
        <taxon>Rhabditoidea</taxon>
        <taxon>Rhabditidae</taxon>
        <taxon>Peloderinae</taxon>
        <taxon>Caenorhabditis</taxon>
    </lineage>
</organism>
<dbReference type="AlphaFoldDB" id="A0A1I7TWI1"/>
<evidence type="ECO:0000259" key="3">
    <source>
        <dbReference type="Pfam" id="PF00248"/>
    </source>
</evidence>
<keyword evidence="4" id="KW-1185">Reference proteome</keyword>
<protein>
    <submittedName>
        <fullName evidence="5">Aldo_ket_red domain-containing protein</fullName>
    </submittedName>
</protein>
<proteinExistence type="predicted"/>
<evidence type="ECO:0000313" key="4">
    <source>
        <dbReference type="Proteomes" id="UP000095282"/>
    </source>
</evidence>
<evidence type="ECO:0000256" key="2">
    <source>
        <dbReference type="PIRSR" id="PIRSR000097-3"/>
    </source>
</evidence>
<dbReference type="PANTHER" id="PTHR11732">
    <property type="entry name" value="ALDO/KETO REDUCTASE"/>
    <property type="match status" value="1"/>
</dbReference>
<dbReference type="SUPFAM" id="SSF51430">
    <property type="entry name" value="NAD(P)-linked oxidoreductase"/>
    <property type="match status" value="1"/>
</dbReference>
<dbReference type="Proteomes" id="UP000095282">
    <property type="component" value="Unplaced"/>
</dbReference>
<name>A0A1I7TWI1_9PELO</name>
<dbReference type="InterPro" id="IPR020471">
    <property type="entry name" value="AKR"/>
</dbReference>
<evidence type="ECO:0000256" key="1">
    <source>
        <dbReference type="PIRSR" id="PIRSR000097-2"/>
    </source>
</evidence>
<sequence length="302" mass="34785">MSDKELVLSNGVKMPIIGFGTFQHTPLTVTESLVAAVKAGYRHIDTCSEFKNEPAVGRAIRQLIKKGVVKREELFITTKISINRITHGSLENNLRISLRRLHLKYVDLYLVHIPTTFDNPKGTIYPIVDVWRQLDALYKKKLTRAIGGSNWRMEHLEKATSLGITPIHVAQIEFHLSFIQHAYWIICSAAKVCLISYDTLGLPGRFHFSQLTGVYSPWKQLPSEVDHPVVIELAKKYNKTPNQILLRFVLDHRVAIIPKSCTNRRIEENINIFDFFITEVELSKLERNKFFKPDHPFYHIVN</sequence>
<dbReference type="Pfam" id="PF00248">
    <property type="entry name" value="Aldo_ket_red"/>
    <property type="match status" value="1"/>
</dbReference>
<accession>A0A1I7TWI1</accession>
<dbReference type="PRINTS" id="PR00069">
    <property type="entry name" value="ALDKETRDTASE"/>
</dbReference>
<dbReference type="Gene3D" id="3.20.20.100">
    <property type="entry name" value="NADP-dependent oxidoreductase domain"/>
    <property type="match status" value="1"/>
</dbReference>
<evidence type="ECO:0000313" key="5">
    <source>
        <dbReference type="WBParaSite" id="Csp11.Scaffold629.g12486.t1"/>
    </source>
</evidence>
<dbReference type="PROSITE" id="PS00063">
    <property type="entry name" value="ALDOKETO_REDUCTASE_3"/>
    <property type="match status" value="1"/>
</dbReference>
<dbReference type="InterPro" id="IPR036812">
    <property type="entry name" value="NAD(P)_OxRdtase_dom_sf"/>
</dbReference>
<feature type="domain" description="NADP-dependent oxidoreductase" evidence="3">
    <location>
        <begin position="18"/>
        <end position="286"/>
    </location>
</feature>
<dbReference type="InterPro" id="IPR023210">
    <property type="entry name" value="NADP_OxRdtase_dom"/>
</dbReference>
<dbReference type="STRING" id="1561998.A0A1I7TWI1"/>
<dbReference type="InterPro" id="IPR018170">
    <property type="entry name" value="Aldo/ket_reductase_CS"/>
</dbReference>
<feature type="binding site" evidence="1">
    <location>
        <position position="112"/>
    </location>
    <ligand>
        <name>substrate</name>
    </ligand>
</feature>
<dbReference type="GO" id="GO:0016491">
    <property type="term" value="F:oxidoreductase activity"/>
    <property type="evidence" value="ECO:0007669"/>
    <property type="project" value="InterPro"/>
</dbReference>